<evidence type="ECO:0000313" key="5">
    <source>
        <dbReference type="EMBL" id="KAK7245327.1"/>
    </source>
</evidence>
<dbReference type="InterPro" id="IPR050231">
    <property type="entry name" value="Iron_ascorbate_oxido_reductase"/>
</dbReference>
<keyword evidence="1" id="KW-0479">Metal-binding</keyword>
<gene>
    <name evidence="5" type="ORF">RIF29_40167</name>
</gene>
<dbReference type="Pfam" id="PF03171">
    <property type="entry name" value="2OG-FeII_Oxy"/>
    <property type="match status" value="1"/>
</dbReference>
<proteinExistence type="predicted"/>
<dbReference type="InterPro" id="IPR044861">
    <property type="entry name" value="IPNS-like_FE2OG_OXY"/>
</dbReference>
<dbReference type="GO" id="GO:0046872">
    <property type="term" value="F:metal ion binding"/>
    <property type="evidence" value="ECO:0007669"/>
    <property type="project" value="UniProtKB-KW"/>
</dbReference>
<accession>A0AAN9HRF0</accession>
<sequence length="316" mass="35590">MGNESVVLPCFDFSKGGWGLEEGGEGWEEMCKKVREACESYGTFLLVCRDGTLEGLSSEKVFKVVKELFDLPSETKQKYTNPKPTRPYAKTPVHETFGVGVDDAPLPTMIEELTNLMWPQGNSSFCETIKSLGAKMQGLNALILKMIVAAYGLPQHYNSDVEEMQKTSYMRLIKYVVPEDSSYDSNVALESHRDKGVLTILCENDVSGLHVQSKTTGEWIEIKIPKDGFVVFVADCLKAWSNGRLHAPSHRVMVSEERYSVGVFALPAIEKEIKAPHELVDEKEHPLRYRPFKYGEHHARYLRTLSDKSLEEYAGV</sequence>
<comment type="caution">
    <text evidence="5">The sequence shown here is derived from an EMBL/GenBank/DDBJ whole genome shotgun (WGS) entry which is preliminary data.</text>
</comment>
<feature type="domain" description="Isopenicillin N synthase-like Fe(2+) 2OG dioxygenase" evidence="3">
    <location>
        <begin position="172"/>
        <end position="265"/>
    </location>
</feature>
<protein>
    <submittedName>
        <fullName evidence="5">Uncharacterized protein</fullName>
    </submittedName>
</protein>
<evidence type="ECO:0000256" key="2">
    <source>
        <dbReference type="ARBA" id="ARBA00023004"/>
    </source>
</evidence>
<keyword evidence="6" id="KW-1185">Reference proteome</keyword>
<dbReference type="Pfam" id="PF14226">
    <property type="entry name" value="DIOX_N"/>
    <property type="match status" value="1"/>
</dbReference>
<dbReference type="InterPro" id="IPR027443">
    <property type="entry name" value="IPNS-like_sf"/>
</dbReference>
<dbReference type="PANTHER" id="PTHR47990">
    <property type="entry name" value="2-OXOGLUTARATE (2OG) AND FE(II)-DEPENDENT OXYGENASE SUPERFAMILY PROTEIN-RELATED"/>
    <property type="match status" value="1"/>
</dbReference>
<evidence type="ECO:0000259" key="4">
    <source>
        <dbReference type="Pfam" id="PF14226"/>
    </source>
</evidence>
<dbReference type="EMBL" id="JAYWIO010000008">
    <property type="protein sequence ID" value="KAK7245327.1"/>
    <property type="molecule type" value="Genomic_DNA"/>
</dbReference>
<dbReference type="AlphaFoldDB" id="A0AAN9HRF0"/>
<dbReference type="SUPFAM" id="SSF51197">
    <property type="entry name" value="Clavaminate synthase-like"/>
    <property type="match status" value="1"/>
</dbReference>
<keyword evidence="2" id="KW-0408">Iron</keyword>
<feature type="domain" description="Non-haem dioxygenase N-terminal" evidence="4">
    <location>
        <begin position="8"/>
        <end position="91"/>
    </location>
</feature>
<evidence type="ECO:0000313" key="6">
    <source>
        <dbReference type="Proteomes" id="UP001372338"/>
    </source>
</evidence>
<evidence type="ECO:0000259" key="3">
    <source>
        <dbReference type="Pfam" id="PF03171"/>
    </source>
</evidence>
<dbReference type="Proteomes" id="UP001372338">
    <property type="component" value="Unassembled WGS sequence"/>
</dbReference>
<dbReference type="InterPro" id="IPR026992">
    <property type="entry name" value="DIOX_N"/>
</dbReference>
<organism evidence="5 6">
    <name type="scientific">Crotalaria pallida</name>
    <name type="common">Smooth rattlebox</name>
    <name type="synonym">Crotalaria striata</name>
    <dbReference type="NCBI Taxonomy" id="3830"/>
    <lineage>
        <taxon>Eukaryota</taxon>
        <taxon>Viridiplantae</taxon>
        <taxon>Streptophyta</taxon>
        <taxon>Embryophyta</taxon>
        <taxon>Tracheophyta</taxon>
        <taxon>Spermatophyta</taxon>
        <taxon>Magnoliopsida</taxon>
        <taxon>eudicotyledons</taxon>
        <taxon>Gunneridae</taxon>
        <taxon>Pentapetalae</taxon>
        <taxon>rosids</taxon>
        <taxon>fabids</taxon>
        <taxon>Fabales</taxon>
        <taxon>Fabaceae</taxon>
        <taxon>Papilionoideae</taxon>
        <taxon>50 kb inversion clade</taxon>
        <taxon>genistoids sensu lato</taxon>
        <taxon>core genistoids</taxon>
        <taxon>Crotalarieae</taxon>
        <taxon>Crotalaria</taxon>
    </lineage>
</organism>
<reference evidence="5 6" key="1">
    <citation type="submission" date="2024-01" db="EMBL/GenBank/DDBJ databases">
        <title>The genomes of 5 underutilized Papilionoideae crops provide insights into root nodulation and disease resistanc.</title>
        <authorList>
            <person name="Yuan L."/>
        </authorList>
    </citation>
    <scope>NUCLEOTIDE SEQUENCE [LARGE SCALE GENOMIC DNA]</scope>
    <source>
        <strain evidence="5">ZHUSHIDOU_FW_LH</strain>
        <tissue evidence="5">Leaf</tissue>
    </source>
</reference>
<evidence type="ECO:0000256" key="1">
    <source>
        <dbReference type="ARBA" id="ARBA00022723"/>
    </source>
</evidence>
<dbReference type="Gene3D" id="2.60.120.330">
    <property type="entry name" value="B-lactam Antibiotic, Isopenicillin N Synthase, Chain"/>
    <property type="match status" value="1"/>
</dbReference>
<name>A0AAN9HRF0_CROPI</name>